<name>A0AAQ3TDA1_PASNO</name>
<accession>A0AAQ3TDA1</accession>
<dbReference type="Proteomes" id="UP001341281">
    <property type="component" value="Chromosome 04"/>
</dbReference>
<keyword evidence="2" id="KW-1185">Reference proteome</keyword>
<gene>
    <name evidence="1" type="ORF">U9M48_020396</name>
</gene>
<proteinExistence type="predicted"/>
<dbReference type="EMBL" id="CP144748">
    <property type="protein sequence ID" value="WVZ71864.1"/>
    <property type="molecule type" value="Genomic_DNA"/>
</dbReference>
<reference evidence="1 2" key="1">
    <citation type="submission" date="2024-02" db="EMBL/GenBank/DDBJ databases">
        <title>High-quality chromosome-scale genome assembly of Pensacola bahiagrass (Paspalum notatum Flugge var. saurae).</title>
        <authorList>
            <person name="Vega J.M."/>
            <person name="Podio M."/>
            <person name="Orjuela J."/>
            <person name="Siena L.A."/>
            <person name="Pessino S.C."/>
            <person name="Combes M.C."/>
            <person name="Mariac C."/>
            <person name="Albertini E."/>
            <person name="Pupilli F."/>
            <person name="Ortiz J.P.A."/>
            <person name="Leblanc O."/>
        </authorList>
    </citation>
    <scope>NUCLEOTIDE SEQUENCE [LARGE SCALE GENOMIC DNA]</scope>
    <source>
        <strain evidence="1">R1</strain>
        <tissue evidence="1">Leaf</tissue>
    </source>
</reference>
<sequence length="64" mass="6939">MLEVGCLQNEATAAALEAVCNGLQGLVNVPARDLVSDLLLSRSAWLISQPWLHTGQRRIIVTLI</sequence>
<dbReference type="AlphaFoldDB" id="A0AAQ3TDA1"/>
<evidence type="ECO:0000313" key="2">
    <source>
        <dbReference type="Proteomes" id="UP001341281"/>
    </source>
</evidence>
<evidence type="ECO:0000313" key="1">
    <source>
        <dbReference type="EMBL" id="WVZ71864.1"/>
    </source>
</evidence>
<protein>
    <submittedName>
        <fullName evidence="1">Uncharacterized protein</fullName>
    </submittedName>
</protein>
<organism evidence="1 2">
    <name type="scientific">Paspalum notatum var. saurae</name>
    <dbReference type="NCBI Taxonomy" id="547442"/>
    <lineage>
        <taxon>Eukaryota</taxon>
        <taxon>Viridiplantae</taxon>
        <taxon>Streptophyta</taxon>
        <taxon>Embryophyta</taxon>
        <taxon>Tracheophyta</taxon>
        <taxon>Spermatophyta</taxon>
        <taxon>Magnoliopsida</taxon>
        <taxon>Liliopsida</taxon>
        <taxon>Poales</taxon>
        <taxon>Poaceae</taxon>
        <taxon>PACMAD clade</taxon>
        <taxon>Panicoideae</taxon>
        <taxon>Andropogonodae</taxon>
        <taxon>Paspaleae</taxon>
        <taxon>Paspalinae</taxon>
        <taxon>Paspalum</taxon>
    </lineage>
</organism>